<comment type="caution">
    <text evidence="4">The sequence shown here is derived from an EMBL/GenBank/DDBJ whole genome shotgun (WGS) entry which is preliminary data.</text>
</comment>
<dbReference type="InterPro" id="IPR003399">
    <property type="entry name" value="Mce/MlaD"/>
</dbReference>
<feature type="compositionally biased region" description="Low complexity" evidence="1">
    <location>
        <begin position="387"/>
        <end position="405"/>
    </location>
</feature>
<dbReference type="Pfam" id="PF02470">
    <property type="entry name" value="MlaD"/>
    <property type="match status" value="1"/>
</dbReference>
<sequence>MSLFTSTSKEKRLAVRAGVFVAVGLAVAGVVVFFIGRESNLFQRQVVFRAYFNSVDGLSDQSPVWIGGLKVGRVNGVTFSPDLKDSRLEVQFQVASAYADRVRADSVAKLTSMGVLGDKAVDISLGSADQPAVPPGGTVKSSSGGDLSKLMSSASQVMENSVAISESLKDAIKVYANPELSRDLAKSVASLRSIMEEVEKGDGALHALIYDKRTGQEVNTLLANAAGAAKRMDGALGHVEAILGEVRRGDGTAHALIYGQDGAVALRELGEAAGQLAGLIEDAKKSPNGAVHQLVYGDAKGMFADLGSAAADIKQITATVAKGDGTLGALVSDPTVYDDLREVLGNVKRNRILRALVRFSVSNHESLDQVGKPQTLPAPLTPSDETPAAPVSAPPASSASPSAPP</sequence>
<keyword evidence="2" id="KW-0812">Transmembrane</keyword>
<evidence type="ECO:0000259" key="3">
    <source>
        <dbReference type="Pfam" id="PF02470"/>
    </source>
</evidence>
<gene>
    <name evidence="4" type="ORF">D7V93_36245</name>
</gene>
<keyword evidence="2" id="KW-0472">Membrane</keyword>
<evidence type="ECO:0000313" key="4">
    <source>
        <dbReference type="EMBL" id="RKH44378.1"/>
    </source>
</evidence>
<dbReference type="RefSeq" id="WP_120647702.1">
    <property type="nucleotide sequence ID" value="NZ_RAWB01000605.1"/>
</dbReference>
<dbReference type="Proteomes" id="UP000272888">
    <property type="component" value="Unassembled WGS sequence"/>
</dbReference>
<proteinExistence type="predicted"/>
<feature type="domain" description="Mce/MlaD" evidence="3">
    <location>
        <begin position="46"/>
        <end position="124"/>
    </location>
</feature>
<dbReference type="AlphaFoldDB" id="A0A3A8NJF6"/>
<dbReference type="PANTHER" id="PTHR33371">
    <property type="entry name" value="INTERMEMBRANE PHOSPHOLIPID TRANSPORT SYSTEM BINDING PROTEIN MLAD-RELATED"/>
    <property type="match status" value="1"/>
</dbReference>
<dbReference type="EMBL" id="RAWB01000605">
    <property type="protein sequence ID" value="RKH44378.1"/>
    <property type="molecule type" value="Genomic_DNA"/>
</dbReference>
<dbReference type="InterPro" id="IPR052336">
    <property type="entry name" value="MlaD_Phospholipid_Transporter"/>
</dbReference>
<keyword evidence="5" id="KW-1185">Reference proteome</keyword>
<feature type="transmembrane region" description="Helical" evidence="2">
    <location>
        <begin position="13"/>
        <end position="35"/>
    </location>
</feature>
<evidence type="ECO:0000256" key="1">
    <source>
        <dbReference type="SAM" id="MobiDB-lite"/>
    </source>
</evidence>
<evidence type="ECO:0000256" key="2">
    <source>
        <dbReference type="SAM" id="Phobius"/>
    </source>
</evidence>
<organism evidence="4 5">
    <name type="scientific">Corallococcus llansteffanensis</name>
    <dbReference type="NCBI Taxonomy" id="2316731"/>
    <lineage>
        <taxon>Bacteria</taxon>
        <taxon>Pseudomonadati</taxon>
        <taxon>Myxococcota</taxon>
        <taxon>Myxococcia</taxon>
        <taxon>Myxococcales</taxon>
        <taxon>Cystobacterineae</taxon>
        <taxon>Myxococcaceae</taxon>
        <taxon>Corallococcus</taxon>
    </lineage>
</organism>
<feature type="region of interest" description="Disordered" evidence="1">
    <location>
        <begin position="366"/>
        <end position="405"/>
    </location>
</feature>
<evidence type="ECO:0000313" key="5">
    <source>
        <dbReference type="Proteomes" id="UP000272888"/>
    </source>
</evidence>
<reference evidence="5" key="1">
    <citation type="submission" date="2018-09" db="EMBL/GenBank/DDBJ databases">
        <authorList>
            <person name="Livingstone P.G."/>
            <person name="Whitworth D.E."/>
        </authorList>
    </citation>
    <scope>NUCLEOTIDE SEQUENCE [LARGE SCALE GENOMIC DNA]</scope>
    <source>
        <strain evidence="5">CA051B</strain>
    </source>
</reference>
<accession>A0A3A8NJF6</accession>
<name>A0A3A8NJF6_9BACT</name>
<dbReference type="PANTHER" id="PTHR33371:SF4">
    <property type="entry name" value="INTERMEMBRANE PHOSPHOLIPID TRANSPORT SYSTEM BINDING PROTEIN MLAD"/>
    <property type="match status" value="1"/>
</dbReference>
<keyword evidence="2" id="KW-1133">Transmembrane helix</keyword>
<protein>
    <submittedName>
        <fullName evidence="4">MCE family protein</fullName>
    </submittedName>
</protein>